<dbReference type="AlphaFoldDB" id="A0A8S4S5F8"/>
<dbReference type="PRINTS" id="PR00705">
    <property type="entry name" value="PAPAIN"/>
</dbReference>
<evidence type="ECO:0000256" key="3">
    <source>
        <dbReference type="ARBA" id="ARBA00022801"/>
    </source>
</evidence>
<keyword evidence="5" id="KW-0865">Zymogen</keyword>
<keyword evidence="7" id="KW-0732">Signal</keyword>
<dbReference type="FunFam" id="3.90.70.10:FF:000332">
    <property type="entry name" value="Cathepsin L1"/>
    <property type="match status" value="1"/>
</dbReference>
<dbReference type="EMBL" id="CAKXAJ010026008">
    <property type="protein sequence ID" value="CAH2250521.1"/>
    <property type="molecule type" value="Genomic_DNA"/>
</dbReference>
<feature type="chain" id="PRO_5035935578" evidence="7">
    <location>
        <begin position="18"/>
        <end position="538"/>
    </location>
</feature>
<name>A0A8S4S5F8_9NEOP</name>
<keyword evidence="11" id="KW-1185">Reference proteome</keyword>
<dbReference type="InterPro" id="IPR025661">
    <property type="entry name" value="Pept_asp_AS"/>
</dbReference>
<dbReference type="GO" id="GO:0006508">
    <property type="term" value="P:proteolysis"/>
    <property type="evidence" value="ECO:0007669"/>
    <property type="project" value="UniProtKB-KW"/>
</dbReference>
<dbReference type="OrthoDB" id="65740at2759"/>
<dbReference type="InterPro" id="IPR013201">
    <property type="entry name" value="Prot_inhib_I29"/>
</dbReference>
<keyword evidence="4" id="KW-0788">Thiol protease</keyword>
<dbReference type="Proteomes" id="UP000838756">
    <property type="component" value="Unassembled WGS sequence"/>
</dbReference>
<evidence type="ECO:0000259" key="8">
    <source>
        <dbReference type="SMART" id="SM00645"/>
    </source>
</evidence>
<dbReference type="Pfam" id="PF08246">
    <property type="entry name" value="Inhibitor_I29"/>
    <property type="match status" value="1"/>
</dbReference>
<feature type="signal peptide" evidence="7">
    <location>
        <begin position="1"/>
        <end position="17"/>
    </location>
</feature>
<dbReference type="InterPro" id="IPR000668">
    <property type="entry name" value="Peptidase_C1A_C"/>
</dbReference>
<dbReference type="GO" id="GO:0008234">
    <property type="term" value="F:cysteine-type peptidase activity"/>
    <property type="evidence" value="ECO:0007669"/>
    <property type="project" value="UniProtKB-KW"/>
</dbReference>
<evidence type="ECO:0000256" key="1">
    <source>
        <dbReference type="ARBA" id="ARBA00008455"/>
    </source>
</evidence>
<dbReference type="Gene3D" id="3.90.70.10">
    <property type="entry name" value="Cysteine proteinases"/>
    <property type="match status" value="1"/>
</dbReference>
<feature type="domain" description="Cathepsin propeptide inhibitor" evidence="9">
    <location>
        <begin position="235"/>
        <end position="290"/>
    </location>
</feature>
<dbReference type="PANTHER" id="PTHR12411">
    <property type="entry name" value="CYSTEINE PROTEASE FAMILY C1-RELATED"/>
    <property type="match status" value="1"/>
</dbReference>
<dbReference type="InterPro" id="IPR025660">
    <property type="entry name" value="Pept_his_AS"/>
</dbReference>
<evidence type="ECO:0000256" key="6">
    <source>
        <dbReference type="ARBA" id="ARBA00023157"/>
    </source>
</evidence>
<keyword evidence="3" id="KW-0378">Hydrolase</keyword>
<dbReference type="Pfam" id="PF00112">
    <property type="entry name" value="Peptidase_C1"/>
    <property type="match status" value="1"/>
</dbReference>
<accession>A0A8S4S5F8</accession>
<evidence type="ECO:0000313" key="11">
    <source>
        <dbReference type="Proteomes" id="UP000838756"/>
    </source>
</evidence>
<dbReference type="SMART" id="SM00645">
    <property type="entry name" value="Pept_C1"/>
    <property type="match status" value="1"/>
</dbReference>
<dbReference type="CDD" id="cd02248">
    <property type="entry name" value="Peptidase_C1A"/>
    <property type="match status" value="1"/>
</dbReference>
<comment type="similarity">
    <text evidence="1">Belongs to the peptidase C1 family.</text>
</comment>
<gene>
    <name evidence="10" type="primary">jg9601</name>
    <name evidence="10" type="ORF">PAEG_LOCUS22093</name>
</gene>
<keyword evidence="2" id="KW-0645">Protease</keyword>
<dbReference type="InterPro" id="IPR013128">
    <property type="entry name" value="Peptidase_C1A"/>
</dbReference>
<dbReference type="InterPro" id="IPR039417">
    <property type="entry name" value="Peptidase_C1A_papain-like"/>
</dbReference>
<dbReference type="InterPro" id="IPR038765">
    <property type="entry name" value="Papain-like_cys_pep_sf"/>
</dbReference>
<evidence type="ECO:0000313" key="10">
    <source>
        <dbReference type="EMBL" id="CAH2250521.1"/>
    </source>
</evidence>
<evidence type="ECO:0000256" key="5">
    <source>
        <dbReference type="ARBA" id="ARBA00023145"/>
    </source>
</evidence>
<dbReference type="InterPro" id="IPR000169">
    <property type="entry name" value="Pept_cys_AS"/>
</dbReference>
<organism evidence="10 11">
    <name type="scientific">Pararge aegeria aegeria</name>
    <dbReference type="NCBI Taxonomy" id="348720"/>
    <lineage>
        <taxon>Eukaryota</taxon>
        <taxon>Metazoa</taxon>
        <taxon>Ecdysozoa</taxon>
        <taxon>Arthropoda</taxon>
        <taxon>Hexapoda</taxon>
        <taxon>Insecta</taxon>
        <taxon>Pterygota</taxon>
        <taxon>Neoptera</taxon>
        <taxon>Endopterygota</taxon>
        <taxon>Lepidoptera</taxon>
        <taxon>Glossata</taxon>
        <taxon>Ditrysia</taxon>
        <taxon>Papilionoidea</taxon>
        <taxon>Nymphalidae</taxon>
        <taxon>Satyrinae</taxon>
        <taxon>Satyrini</taxon>
        <taxon>Parargina</taxon>
        <taxon>Pararge</taxon>
    </lineage>
</organism>
<evidence type="ECO:0000256" key="4">
    <source>
        <dbReference type="ARBA" id="ARBA00022807"/>
    </source>
</evidence>
<dbReference type="PROSITE" id="PS00639">
    <property type="entry name" value="THIOL_PROTEASE_HIS"/>
    <property type="match status" value="1"/>
</dbReference>
<proteinExistence type="inferred from homology"/>
<dbReference type="SUPFAM" id="SSF54001">
    <property type="entry name" value="Cysteine proteinases"/>
    <property type="match status" value="1"/>
</dbReference>
<keyword evidence="6" id="KW-1015">Disulfide bond</keyword>
<comment type="caution">
    <text evidence="10">The sequence shown here is derived from an EMBL/GenBank/DDBJ whole genome shotgun (WGS) entry which is preliminary data.</text>
</comment>
<reference evidence="10" key="1">
    <citation type="submission" date="2022-03" db="EMBL/GenBank/DDBJ databases">
        <authorList>
            <person name="Lindestad O."/>
        </authorList>
    </citation>
    <scope>NUCLEOTIDE SEQUENCE</scope>
</reference>
<feature type="domain" description="Peptidase C1A papain C-terminal" evidence="8">
    <location>
        <begin position="322"/>
        <end position="537"/>
    </location>
</feature>
<protein>
    <submittedName>
        <fullName evidence="10">Jg9601 protein</fullName>
    </submittedName>
</protein>
<dbReference type="PROSITE" id="PS00640">
    <property type="entry name" value="THIOL_PROTEASE_ASN"/>
    <property type="match status" value="1"/>
</dbReference>
<sequence>MVYFFLILALVASFELGSPLTLETAVQKSLKWPEEYYFKGEEVDYLAGIITPFEMWYSGNSSRSRIDYNDGTVKNYYVVEDDGDIAREFKVHPQTTEEETNVIVCTELFDNKTLYDILPEELNYEYIGPKFYNGKFVDVWEYAEKDEIAKEKTEKTLYVYQEDGGISIPVYEEIKVYNLWIGAVSQHSVKRFYDYSKPVLEYLDLDESCNDTEAVGSVMVESFSSDILSDIDGAFRSYVSRHNKKYRGDEHEIRKQILQDNLRRVIDHNQKNLGYKLTINKFSDRTDSELANIMGALPSLDHVGSVPFPHTEEEVENLAEKLPKSFDMRLRGYISSVKNQAECGSCWSFATIAAVEGALARKNVGQRNLDLSEQSLVDCSWGFNTYGCDGGMIDGTFEYILEHGIPSEMEYGLYLNKEGWCSIENMTELHKIKDFAAVPPLSVNAMKLALYEYGPVTVTINANDAVFSYDSGIFYDQTCNNEPLNHAVTVVGYGVRDGVDYWIVKNSWGEDYGEDGYILISARNNTCHILENAFYPVV</sequence>
<dbReference type="SMART" id="SM00848">
    <property type="entry name" value="Inhibitor_I29"/>
    <property type="match status" value="1"/>
</dbReference>
<evidence type="ECO:0000259" key="9">
    <source>
        <dbReference type="SMART" id="SM00848"/>
    </source>
</evidence>
<evidence type="ECO:0000256" key="2">
    <source>
        <dbReference type="ARBA" id="ARBA00022670"/>
    </source>
</evidence>
<dbReference type="PROSITE" id="PS00139">
    <property type="entry name" value="THIOL_PROTEASE_CYS"/>
    <property type="match status" value="1"/>
</dbReference>
<evidence type="ECO:0000256" key="7">
    <source>
        <dbReference type="SAM" id="SignalP"/>
    </source>
</evidence>